<dbReference type="InterPro" id="IPR052434">
    <property type="entry name" value="Tectonic-like_complex_comp"/>
</dbReference>
<reference evidence="4 5" key="1">
    <citation type="submission" date="2023-05" db="EMBL/GenBank/DDBJ databases">
        <title>A 100% complete, gapless, phased diploid assembly of the Scenedesmus obliquus UTEX 3031 genome.</title>
        <authorList>
            <person name="Biondi T.C."/>
            <person name="Hanschen E.R."/>
            <person name="Kwon T."/>
            <person name="Eng W."/>
            <person name="Kruse C.P.S."/>
            <person name="Koehler S.I."/>
            <person name="Kunde Y."/>
            <person name="Gleasner C.D."/>
            <person name="You Mak K.T."/>
            <person name="Polle J."/>
            <person name="Hovde B.T."/>
            <person name="Starkenburg S.R."/>
        </authorList>
    </citation>
    <scope>NUCLEOTIDE SEQUENCE [LARGE SCALE GENOMIC DNA]</scope>
    <source>
        <strain evidence="4 5">DOE0152z</strain>
    </source>
</reference>
<feature type="domain" description="C2" evidence="3">
    <location>
        <begin position="754"/>
        <end position="982"/>
    </location>
</feature>
<dbReference type="InterPro" id="IPR035892">
    <property type="entry name" value="C2_domain_sf"/>
</dbReference>
<gene>
    <name evidence="4" type="ORF">OEZ85_006144</name>
</gene>
<keyword evidence="2" id="KW-0812">Transmembrane</keyword>
<accession>A0ABY8UJ30</accession>
<evidence type="ECO:0000313" key="5">
    <source>
        <dbReference type="Proteomes" id="UP001244341"/>
    </source>
</evidence>
<dbReference type="Gene3D" id="2.60.40.150">
    <property type="entry name" value="C2 domain"/>
    <property type="match status" value="1"/>
</dbReference>
<evidence type="ECO:0000259" key="3">
    <source>
        <dbReference type="SMART" id="SM00239"/>
    </source>
</evidence>
<dbReference type="Proteomes" id="UP001244341">
    <property type="component" value="Chromosome 11b"/>
</dbReference>
<proteinExistence type="predicted"/>
<feature type="region of interest" description="Disordered" evidence="1">
    <location>
        <begin position="766"/>
        <end position="834"/>
    </location>
</feature>
<dbReference type="PANTHER" id="PTHR20837:SF0">
    <property type="entry name" value="COILED-COIL AND C2 DOMAIN-CONTAINING PROTEIN 2A"/>
    <property type="match status" value="1"/>
</dbReference>
<evidence type="ECO:0000256" key="2">
    <source>
        <dbReference type="SAM" id="Phobius"/>
    </source>
</evidence>
<feature type="transmembrane region" description="Helical" evidence="2">
    <location>
        <begin position="1364"/>
        <end position="1385"/>
    </location>
</feature>
<dbReference type="PANTHER" id="PTHR20837">
    <property type="entry name" value="CENTROSOMAL PROTEIN-RELATED"/>
    <property type="match status" value="1"/>
</dbReference>
<keyword evidence="2" id="KW-1133">Transmembrane helix</keyword>
<dbReference type="InterPro" id="IPR000008">
    <property type="entry name" value="C2_dom"/>
</dbReference>
<organism evidence="4 5">
    <name type="scientific">Tetradesmus obliquus</name>
    <name type="common">Green alga</name>
    <name type="synonym">Acutodesmus obliquus</name>
    <dbReference type="NCBI Taxonomy" id="3088"/>
    <lineage>
        <taxon>Eukaryota</taxon>
        <taxon>Viridiplantae</taxon>
        <taxon>Chlorophyta</taxon>
        <taxon>core chlorophytes</taxon>
        <taxon>Chlorophyceae</taxon>
        <taxon>CS clade</taxon>
        <taxon>Sphaeropleales</taxon>
        <taxon>Scenedesmaceae</taxon>
        <taxon>Tetradesmus</taxon>
    </lineage>
</organism>
<evidence type="ECO:0000256" key="1">
    <source>
        <dbReference type="SAM" id="MobiDB-lite"/>
    </source>
</evidence>
<keyword evidence="2" id="KW-0472">Membrane</keyword>
<feature type="region of interest" description="Disordered" evidence="1">
    <location>
        <begin position="27"/>
        <end position="71"/>
    </location>
</feature>
<dbReference type="EMBL" id="CP126218">
    <property type="protein sequence ID" value="WIA20312.1"/>
    <property type="molecule type" value="Genomic_DNA"/>
</dbReference>
<evidence type="ECO:0000313" key="4">
    <source>
        <dbReference type="EMBL" id="WIA20312.1"/>
    </source>
</evidence>
<name>A0ABY8UJ30_TETOB</name>
<dbReference type="SMART" id="SM00239">
    <property type="entry name" value="C2"/>
    <property type="match status" value="1"/>
</dbReference>
<keyword evidence="5" id="KW-1185">Reference proteome</keyword>
<sequence>MSEHEQLPGGSPSLLISLRQRLEAKHALLANAQQQPEDEAGRDEQQRESAGQDEEEQEHQTEIPADMQPGGLWLDENGLMLYEPHPAKPGKQRTWRRYDQNNDVTQTAWLPAVTAPLTLLESRGVSYRLDVELARLEFEVHPYMTLEHQLAARLLCSFREYHRRAQLGLATCYANKLAALEDGLLNARETLFAAQEQEQEKPQDQEQVAAALLAMAAAERDVAEVRQLREEEDAALLAALEAMAGLWQQLVDVREQQGGLRLTHVGFSILQLPQEDPTPLQSDGLTRQQLDVALLVAEAESIAGLPAYPAALPLSQSDAELTSFGLRRVESTASSHALLRAELMARLALLQDRVSADPNDPEMQSLQQQLQLLGPAPRRQPLSHQQEMELWTWAEEEVAAGRGPKLPVKLNYYARLLVNDRVVGTSEVVTLKEDYTLDFRDVFRSRGKSAAAAAAGVTAEGPDKVFGNPLAHIGEDVEVGQRLAPPLPHRKADKALQRAAIGGNKGHRSAAAKWLAQQLLDPNDPRNAALLELLRTRSAGASSGAGPGGVPDLFRLDLSSELALAVDRAADQRLSFIKQRWQSGPYRGPAGARGGSMPGARQLSTVAPLSAKDTLELQDTYREALALVEAASLGLGAAGGAGRASSALAVAAALNGRQERALKWAQGALAKAIEAREAGIRSFALRIRAACNQLGSGRGLGRHFKTDDVVKDAPLPEFKLDLSSLAAALAPARPLRPQRRAIKKLQACVPRDTQLVITLQRASNLPRRLAPGGGGVRQSSPNRASGARFSMNSRFASRDRPFGGSTNGSSRPNYASRDAQGFRSPGRTTREGAALPSWEEAAAAAEFEDEFGGPGEAAGSSSSLSCFVEVKFRGRTQRTAAVDSDMPMWNEQLLFPVIGLGQEASPTALKESDGLITINLFDEVVTPTAAAKAARSAARAGQPGGLESLTEGAGLPERERRFLGCLRVPLAAVYQAEVLAGAFKLDVPPVLLGYVQGSGRPPSLALYLTLQPRLAPPQEPEEERISGEQEDVARHARKWVSGISGLPQCRGRAIKALAVDPEGVSTLLPRYLAPAPLPPALAARAAQLQPDDSSLEQLMLAAARWVAHVPFVDDASFGKRRSNVWASNADFVELAGGDHEEHAHLLAGYFMEMGQEVGTLYSCDNVWANIQLSGHPWDISWALPDASCWRPFFGPVLPAREMACIQVPPCYAELEPRVYEELEARVEETVRDALYEARSVVVTQPNNKLSRILKALLKEVPGQLAAINAASMAASLAMADVSLAAIGGPAAAEAAKERLQQRLQLIQALQLSHNDRVAREMRGCLINGHILALPFSDSYADAVAEAVLNTGLHRTVDPRVKFAMAAYVEPLGSAFVCCLWIYIAAIRETS</sequence>
<protein>
    <recommendedName>
        <fullName evidence="3">C2 domain-containing protein</fullName>
    </recommendedName>
</protein>